<evidence type="ECO:0000313" key="2">
    <source>
        <dbReference type="Proteomes" id="UP000472272"/>
    </source>
</evidence>
<organism evidence="1 2">
    <name type="scientific">Podarcis muralis</name>
    <name type="common">Wall lizard</name>
    <name type="synonym">Lacerta muralis</name>
    <dbReference type="NCBI Taxonomy" id="64176"/>
    <lineage>
        <taxon>Eukaryota</taxon>
        <taxon>Metazoa</taxon>
        <taxon>Chordata</taxon>
        <taxon>Craniata</taxon>
        <taxon>Vertebrata</taxon>
        <taxon>Euteleostomi</taxon>
        <taxon>Lepidosauria</taxon>
        <taxon>Squamata</taxon>
        <taxon>Bifurcata</taxon>
        <taxon>Unidentata</taxon>
        <taxon>Episquamata</taxon>
        <taxon>Laterata</taxon>
        <taxon>Lacertibaenia</taxon>
        <taxon>Lacertidae</taxon>
        <taxon>Podarcis</taxon>
    </lineage>
</organism>
<dbReference type="Proteomes" id="UP000472272">
    <property type="component" value="Chromosome 4"/>
</dbReference>
<protein>
    <submittedName>
        <fullName evidence="1">Uncharacterized protein</fullName>
    </submittedName>
</protein>
<reference evidence="1" key="3">
    <citation type="submission" date="2025-09" db="UniProtKB">
        <authorList>
            <consortium name="Ensembl"/>
        </authorList>
    </citation>
    <scope>IDENTIFICATION</scope>
</reference>
<accession>A0A670HYD7</accession>
<keyword evidence="2" id="KW-1185">Reference proteome</keyword>
<dbReference type="Ensembl" id="ENSPMRT00000004432.1">
    <property type="protein sequence ID" value="ENSPMRP00000004152.1"/>
    <property type="gene ID" value="ENSPMRG00000002843.1"/>
</dbReference>
<dbReference type="AlphaFoldDB" id="A0A670HYD7"/>
<reference evidence="1 2" key="1">
    <citation type="journal article" date="2019" name="Proc. Natl. Acad. Sci. U.S.A.">
        <title>Regulatory changes in pterin and carotenoid genes underlie balanced color polymorphisms in the wall lizard.</title>
        <authorList>
            <person name="Andrade P."/>
            <person name="Pinho C."/>
            <person name="Perez I de Lanuza G."/>
            <person name="Afonso S."/>
            <person name="Brejcha J."/>
            <person name="Rubin C.J."/>
            <person name="Wallerman O."/>
            <person name="Pereira P."/>
            <person name="Sabatino S.J."/>
            <person name="Bellati A."/>
            <person name="Pellitteri-Rosa D."/>
            <person name="Bosakova Z."/>
            <person name="Bunikis I."/>
            <person name="Carretero M.A."/>
            <person name="Feiner N."/>
            <person name="Marsik P."/>
            <person name="Pauperio F."/>
            <person name="Salvi D."/>
            <person name="Soler L."/>
            <person name="While G.M."/>
            <person name="Uller T."/>
            <person name="Font E."/>
            <person name="Andersson L."/>
            <person name="Carneiro M."/>
        </authorList>
    </citation>
    <scope>NUCLEOTIDE SEQUENCE</scope>
</reference>
<name>A0A670HYD7_PODMU</name>
<dbReference type="OMA" id="WSLVNIE"/>
<reference evidence="1" key="2">
    <citation type="submission" date="2025-08" db="UniProtKB">
        <authorList>
            <consortium name="Ensembl"/>
        </authorList>
    </citation>
    <scope>IDENTIFICATION</scope>
</reference>
<evidence type="ECO:0000313" key="1">
    <source>
        <dbReference type="Ensembl" id="ENSPMRP00000004152.1"/>
    </source>
</evidence>
<proteinExistence type="predicted"/>
<sequence>ISLISWSLVNIEGTHERGLLLDVDCEMMLQSHGAGKQHAVDNDDVTPDEHLQKLLGSLTQAFVNDVQISEQIHATLKLDDKLIWI</sequence>